<evidence type="ECO:0000313" key="8">
    <source>
        <dbReference type="Proteomes" id="UP001360560"/>
    </source>
</evidence>
<evidence type="ECO:0000313" key="7">
    <source>
        <dbReference type="EMBL" id="GMM33102.1"/>
    </source>
</evidence>
<evidence type="ECO:0000259" key="5">
    <source>
        <dbReference type="Pfam" id="PF05390"/>
    </source>
</evidence>
<name>A0AAV5QEC9_9ASCO</name>
<dbReference type="AlphaFoldDB" id="A0AAV5QEC9"/>
<sequence length="279" mass="29419">MILSKISSLFSILFVFLLLINTSKADVSISTPASSKTFTVSGSTVSVDITWIDDGTSPSVSDVVSYTFVLCTGPSSEITAVQTIAESQTITSNSYTASIPASAGADGVYYIQIYAVYSNGHTIHYTRRFTLSGMTGTTEPSGAITDSVPSAQADITTSTSTAVTATMDVSASFSVIYTLQTGIYRFAPMQMQPGSTVTASTWSRKFPTSAVTYYTSPSSAAYQESTLTPGWSYTKVSIINHASALGSATGGYAASKKVKTPYISATATTSKQKRFLDLD</sequence>
<dbReference type="InterPro" id="IPR018466">
    <property type="entry name" value="Kre9/Knh1-like_N"/>
</dbReference>
<dbReference type="Pfam" id="PF10342">
    <property type="entry name" value="Kre9_KNH"/>
    <property type="match status" value="1"/>
</dbReference>
<dbReference type="GO" id="GO:0005576">
    <property type="term" value="C:extracellular region"/>
    <property type="evidence" value="ECO:0007669"/>
    <property type="project" value="TreeGrafter"/>
</dbReference>
<dbReference type="PANTHER" id="PTHR28154:SF1">
    <property type="entry name" value="CELL WALL SYNTHESIS PROTEIN KNH1-RELATED"/>
    <property type="match status" value="1"/>
</dbReference>
<reference evidence="7 8" key="1">
    <citation type="journal article" date="2023" name="Elife">
        <title>Identification of key yeast species and microbe-microbe interactions impacting larval growth of Drosophila in the wild.</title>
        <authorList>
            <person name="Mure A."/>
            <person name="Sugiura Y."/>
            <person name="Maeda R."/>
            <person name="Honda K."/>
            <person name="Sakurai N."/>
            <person name="Takahashi Y."/>
            <person name="Watada M."/>
            <person name="Katoh T."/>
            <person name="Gotoh A."/>
            <person name="Gotoh Y."/>
            <person name="Taniguchi I."/>
            <person name="Nakamura K."/>
            <person name="Hayashi T."/>
            <person name="Katayama T."/>
            <person name="Uemura T."/>
            <person name="Hattori Y."/>
        </authorList>
    </citation>
    <scope>NUCLEOTIDE SEQUENCE [LARGE SCALE GENOMIC DNA]</scope>
    <source>
        <strain evidence="7 8">SC-9</strain>
    </source>
</reference>
<gene>
    <name evidence="7" type="ORF">DASC09_004270</name>
</gene>
<dbReference type="GO" id="GO:0006078">
    <property type="term" value="P:(1-&gt;6)-beta-D-glucan biosynthetic process"/>
    <property type="evidence" value="ECO:0007669"/>
    <property type="project" value="InterPro"/>
</dbReference>
<dbReference type="Proteomes" id="UP001360560">
    <property type="component" value="Unassembled WGS sequence"/>
</dbReference>
<dbReference type="GeneID" id="90071081"/>
<dbReference type="InterPro" id="IPR045328">
    <property type="entry name" value="Kre9/Knh1"/>
</dbReference>
<evidence type="ECO:0008006" key="9">
    <source>
        <dbReference type="Google" id="ProtNLM"/>
    </source>
</evidence>
<keyword evidence="8" id="KW-1185">Reference proteome</keyword>
<feature type="signal peptide" evidence="4">
    <location>
        <begin position="1"/>
        <end position="25"/>
    </location>
</feature>
<dbReference type="RefSeq" id="XP_064850102.1">
    <property type="nucleotide sequence ID" value="XM_064994030.1"/>
</dbReference>
<feature type="domain" description="Yeast cell wall synthesis Kre9/Knh1-like N-terminal" evidence="6">
    <location>
        <begin position="31"/>
        <end position="131"/>
    </location>
</feature>
<evidence type="ECO:0000256" key="1">
    <source>
        <dbReference type="ARBA" id="ARBA00004010"/>
    </source>
</evidence>
<evidence type="ECO:0000256" key="4">
    <source>
        <dbReference type="SAM" id="SignalP"/>
    </source>
</evidence>
<dbReference type="Pfam" id="PF05390">
    <property type="entry name" value="Kre9_KNH1_C"/>
    <property type="match status" value="1"/>
</dbReference>
<accession>A0AAV5QEC9</accession>
<evidence type="ECO:0000259" key="6">
    <source>
        <dbReference type="Pfam" id="PF10342"/>
    </source>
</evidence>
<comment type="similarity">
    <text evidence="2">Belongs to the KRE9/KNH1 family.</text>
</comment>
<feature type="chain" id="PRO_5043865226" description="Cell wall synthesis protein KRE9" evidence="4">
    <location>
        <begin position="26"/>
        <end position="279"/>
    </location>
</feature>
<dbReference type="PANTHER" id="PTHR28154">
    <property type="entry name" value="CELL WALL SYNTHESIS PROTEIN KNH1-RELATED"/>
    <property type="match status" value="1"/>
</dbReference>
<evidence type="ECO:0000256" key="2">
    <source>
        <dbReference type="ARBA" id="ARBA00006816"/>
    </source>
</evidence>
<dbReference type="GO" id="GO:0042546">
    <property type="term" value="P:cell wall biogenesis"/>
    <property type="evidence" value="ECO:0007669"/>
    <property type="project" value="InterPro"/>
</dbReference>
<feature type="domain" description="Yeast cell wall synthesis Kre9/Knh1 C-terminal" evidence="5">
    <location>
        <begin position="170"/>
        <end position="262"/>
    </location>
</feature>
<comment type="caution">
    <text evidence="7">The sequence shown here is derived from an EMBL/GenBank/DDBJ whole genome shotgun (WGS) entry which is preliminary data.</text>
</comment>
<dbReference type="EMBL" id="BTFZ01000001">
    <property type="protein sequence ID" value="GMM33102.1"/>
    <property type="molecule type" value="Genomic_DNA"/>
</dbReference>
<keyword evidence="3 4" id="KW-0732">Signal</keyword>
<organism evidence="7 8">
    <name type="scientific">Saccharomycopsis crataegensis</name>
    <dbReference type="NCBI Taxonomy" id="43959"/>
    <lineage>
        <taxon>Eukaryota</taxon>
        <taxon>Fungi</taxon>
        <taxon>Dikarya</taxon>
        <taxon>Ascomycota</taxon>
        <taxon>Saccharomycotina</taxon>
        <taxon>Saccharomycetes</taxon>
        <taxon>Saccharomycopsidaceae</taxon>
        <taxon>Saccharomycopsis</taxon>
    </lineage>
</organism>
<dbReference type="InterPro" id="IPR008659">
    <property type="entry name" value="Kre9/Knh1_C"/>
</dbReference>
<proteinExistence type="inferred from homology"/>
<dbReference type="GO" id="GO:0031505">
    <property type="term" value="P:fungal-type cell wall organization"/>
    <property type="evidence" value="ECO:0007669"/>
    <property type="project" value="TreeGrafter"/>
</dbReference>
<evidence type="ECO:0000256" key="3">
    <source>
        <dbReference type="ARBA" id="ARBA00022729"/>
    </source>
</evidence>
<comment type="function">
    <text evidence="1">Involved in cell wall beta(1-&gt;6) glucan synthesis.</text>
</comment>
<protein>
    <recommendedName>
        <fullName evidence="9">Cell wall synthesis protein KRE9</fullName>
    </recommendedName>
</protein>